<dbReference type="EMBL" id="JAVUPU010000003">
    <property type="protein sequence ID" value="MDT9598775.1"/>
    <property type="molecule type" value="Genomic_DNA"/>
</dbReference>
<dbReference type="InterPro" id="IPR029061">
    <property type="entry name" value="THDP-binding"/>
</dbReference>
<proteinExistence type="predicted"/>
<keyword evidence="5" id="KW-1185">Reference proteome</keyword>
<dbReference type="RefSeq" id="WP_315725110.1">
    <property type="nucleotide sequence ID" value="NZ_JAVUPU010000003.1"/>
</dbReference>
<accession>A0ABU3Q5T7</accession>
<feature type="domain" description="Thiamine pyrophosphate enzyme TPP-binding" evidence="3">
    <location>
        <begin position="44"/>
        <end position="159"/>
    </location>
</feature>
<comment type="caution">
    <text evidence="4">The sequence shown here is derived from an EMBL/GenBank/DDBJ whole genome shotgun (WGS) entry which is preliminary data.</text>
</comment>
<evidence type="ECO:0000256" key="1">
    <source>
        <dbReference type="ARBA" id="ARBA00022793"/>
    </source>
</evidence>
<dbReference type="PANTHER" id="PTHR42818">
    <property type="entry name" value="SULFOPYRUVATE DECARBOXYLASE SUBUNIT ALPHA"/>
    <property type="match status" value="1"/>
</dbReference>
<dbReference type="Gene3D" id="3.40.50.970">
    <property type="match status" value="1"/>
</dbReference>
<keyword evidence="2" id="KW-0456">Lyase</keyword>
<sequence>MVAELDRRAAVAALLRQPGDLLVVSGLGSPSYDVHAQGDRDENYYLWGAMGSAALVGLGLAQARPDRTILVVTGDGEQLMGLGGLATIAIARPANLNIVVIDNGHFGETGMQTSHTGLGLQLERVAEACGFAECGRAARPEDVEKIRAGLRRKVGGPRLHVIQVKAENLPRSLPPRDAVHVKNRMRQHLGLQVG</sequence>
<evidence type="ECO:0000313" key="4">
    <source>
        <dbReference type="EMBL" id="MDT9598775.1"/>
    </source>
</evidence>
<reference evidence="4 5" key="1">
    <citation type="submission" date="2023-05" db="EMBL/GenBank/DDBJ databases">
        <authorList>
            <person name="Guo Y."/>
        </authorList>
    </citation>
    <scope>NUCLEOTIDE SEQUENCE [LARGE SCALE GENOMIC DNA]</scope>
    <source>
        <strain evidence="4 5">GR2756</strain>
    </source>
</reference>
<protein>
    <submittedName>
        <fullName evidence="4">Thiamine pyrophosphate-dependent enzyme</fullName>
    </submittedName>
</protein>
<dbReference type="Proteomes" id="UP001259572">
    <property type="component" value="Unassembled WGS sequence"/>
</dbReference>
<evidence type="ECO:0000259" key="3">
    <source>
        <dbReference type="Pfam" id="PF02775"/>
    </source>
</evidence>
<evidence type="ECO:0000256" key="2">
    <source>
        <dbReference type="ARBA" id="ARBA00023239"/>
    </source>
</evidence>
<dbReference type="PANTHER" id="PTHR42818:SF1">
    <property type="entry name" value="SULFOPYRUVATE DECARBOXYLASE"/>
    <property type="match status" value="1"/>
</dbReference>
<gene>
    <name evidence="4" type="ORF">RQX22_07435</name>
</gene>
<keyword evidence="1" id="KW-0210">Decarboxylase</keyword>
<evidence type="ECO:0000313" key="5">
    <source>
        <dbReference type="Proteomes" id="UP001259572"/>
    </source>
</evidence>
<dbReference type="InterPro" id="IPR051818">
    <property type="entry name" value="TPP_dependent_decarboxylase"/>
</dbReference>
<name>A0ABU3Q5T7_9SPHN</name>
<dbReference type="Pfam" id="PF02775">
    <property type="entry name" value="TPP_enzyme_C"/>
    <property type="match status" value="1"/>
</dbReference>
<dbReference type="InterPro" id="IPR011766">
    <property type="entry name" value="TPP_enzyme_TPP-bd"/>
</dbReference>
<organism evidence="4 5">
    <name type="scientific">Sphingosinicella rhizophila</name>
    <dbReference type="NCBI Taxonomy" id="3050082"/>
    <lineage>
        <taxon>Bacteria</taxon>
        <taxon>Pseudomonadati</taxon>
        <taxon>Pseudomonadota</taxon>
        <taxon>Alphaproteobacteria</taxon>
        <taxon>Sphingomonadales</taxon>
        <taxon>Sphingosinicellaceae</taxon>
        <taxon>Sphingosinicella</taxon>
    </lineage>
</organism>
<dbReference type="SUPFAM" id="SSF52518">
    <property type="entry name" value="Thiamin diphosphate-binding fold (THDP-binding)"/>
    <property type="match status" value="1"/>
</dbReference>